<organism evidence="2 3">
    <name type="scientific">Thelephora terrestris</name>
    <dbReference type="NCBI Taxonomy" id="56493"/>
    <lineage>
        <taxon>Eukaryota</taxon>
        <taxon>Fungi</taxon>
        <taxon>Dikarya</taxon>
        <taxon>Basidiomycota</taxon>
        <taxon>Agaricomycotina</taxon>
        <taxon>Agaricomycetes</taxon>
        <taxon>Thelephorales</taxon>
        <taxon>Thelephoraceae</taxon>
        <taxon>Thelephora</taxon>
    </lineage>
</organism>
<name>A0A9P6L459_9AGAM</name>
<reference evidence="2" key="1">
    <citation type="journal article" date="2020" name="Nat. Commun.">
        <title>Large-scale genome sequencing of mycorrhizal fungi provides insights into the early evolution of symbiotic traits.</title>
        <authorList>
            <person name="Miyauchi S."/>
            <person name="Kiss E."/>
            <person name="Kuo A."/>
            <person name="Drula E."/>
            <person name="Kohler A."/>
            <person name="Sanchez-Garcia M."/>
            <person name="Morin E."/>
            <person name="Andreopoulos B."/>
            <person name="Barry K.W."/>
            <person name="Bonito G."/>
            <person name="Buee M."/>
            <person name="Carver A."/>
            <person name="Chen C."/>
            <person name="Cichocki N."/>
            <person name="Clum A."/>
            <person name="Culley D."/>
            <person name="Crous P.W."/>
            <person name="Fauchery L."/>
            <person name="Girlanda M."/>
            <person name="Hayes R.D."/>
            <person name="Keri Z."/>
            <person name="LaButti K."/>
            <person name="Lipzen A."/>
            <person name="Lombard V."/>
            <person name="Magnuson J."/>
            <person name="Maillard F."/>
            <person name="Murat C."/>
            <person name="Nolan M."/>
            <person name="Ohm R.A."/>
            <person name="Pangilinan J."/>
            <person name="Pereira M.F."/>
            <person name="Perotto S."/>
            <person name="Peter M."/>
            <person name="Pfister S."/>
            <person name="Riley R."/>
            <person name="Sitrit Y."/>
            <person name="Stielow J.B."/>
            <person name="Szollosi G."/>
            <person name="Zifcakova L."/>
            <person name="Stursova M."/>
            <person name="Spatafora J.W."/>
            <person name="Tedersoo L."/>
            <person name="Vaario L.M."/>
            <person name="Yamada A."/>
            <person name="Yan M."/>
            <person name="Wang P."/>
            <person name="Xu J."/>
            <person name="Bruns T."/>
            <person name="Baldrian P."/>
            <person name="Vilgalys R."/>
            <person name="Dunand C."/>
            <person name="Henrissat B."/>
            <person name="Grigoriev I.V."/>
            <person name="Hibbett D."/>
            <person name="Nagy L.G."/>
            <person name="Martin F.M."/>
        </authorList>
    </citation>
    <scope>NUCLEOTIDE SEQUENCE</scope>
    <source>
        <strain evidence="2">UH-Tt-Lm1</strain>
    </source>
</reference>
<proteinExistence type="predicted"/>
<dbReference type="AlphaFoldDB" id="A0A9P6L459"/>
<reference evidence="2" key="2">
    <citation type="submission" date="2020-11" db="EMBL/GenBank/DDBJ databases">
        <authorList>
            <consortium name="DOE Joint Genome Institute"/>
            <person name="Kuo A."/>
            <person name="Miyauchi S."/>
            <person name="Kiss E."/>
            <person name="Drula E."/>
            <person name="Kohler A."/>
            <person name="Sanchez-Garcia M."/>
            <person name="Andreopoulos B."/>
            <person name="Barry K.W."/>
            <person name="Bonito G."/>
            <person name="Buee M."/>
            <person name="Carver A."/>
            <person name="Chen C."/>
            <person name="Cichocki N."/>
            <person name="Clum A."/>
            <person name="Culley D."/>
            <person name="Crous P.W."/>
            <person name="Fauchery L."/>
            <person name="Girlanda M."/>
            <person name="Hayes R."/>
            <person name="Keri Z."/>
            <person name="Labutti K."/>
            <person name="Lipzen A."/>
            <person name="Lombard V."/>
            <person name="Magnuson J."/>
            <person name="Maillard F."/>
            <person name="Morin E."/>
            <person name="Murat C."/>
            <person name="Nolan M."/>
            <person name="Ohm R."/>
            <person name="Pangilinan J."/>
            <person name="Pereira M."/>
            <person name="Perotto S."/>
            <person name="Peter M."/>
            <person name="Riley R."/>
            <person name="Sitrit Y."/>
            <person name="Stielow B."/>
            <person name="Szollosi G."/>
            <person name="Zifcakova L."/>
            <person name="Stursova M."/>
            <person name="Spatafora J.W."/>
            <person name="Tedersoo L."/>
            <person name="Vaario L.-M."/>
            <person name="Yamada A."/>
            <person name="Yan M."/>
            <person name="Wang P."/>
            <person name="Xu J."/>
            <person name="Bruns T."/>
            <person name="Baldrian P."/>
            <person name="Vilgalys R."/>
            <person name="Henrissat B."/>
            <person name="Grigoriev I.V."/>
            <person name="Hibbett D."/>
            <person name="Nagy L.G."/>
            <person name="Martin F.M."/>
        </authorList>
    </citation>
    <scope>NUCLEOTIDE SEQUENCE</scope>
    <source>
        <strain evidence="2">UH-Tt-Lm1</strain>
    </source>
</reference>
<protein>
    <submittedName>
        <fullName evidence="2">Uncharacterized protein</fullName>
    </submittedName>
</protein>
<sequence>MSIPFIPVSPRTAARNIATRMSLVREGLMARGEYLADPTIVEKVTWEPYGSGHRLVIIPPPSPSPVTLENSSLPDDPGAATAEQPDGRSPTPDNPTNDPAVDVPADPLVPAVLTIVTQLVPGQSWLYPDGRWTGPTAYVQRFTDVKLLCTGGAPAHQRFVDDYSTSVANLNTIMGRLGDSRNERNTVVHGSTNSIRMRHQLFTEYEDPEMADPSDVAYTRAWPTSTPEAAEALAVAAEGYQVNPLPAYDQNGVLLEPLYYGKRLDGATVIARFELTHYLIRKGKEKRAVDTFSARIVQLRVILPPPGASPATPRKKRVLMHDAYFGSFTPTKRRRDDDDDKENEPLAKSMRCG</sequence>
<feature type="region of interest" description="Disordered" evidence="1">
    <location>
        <begin position="57"/>
        <end position="105"/>
    </location>
</feature>
<dbReference type="EMBL" id="WIUZ02000013">
    <property type="protein sequence ID" value="KAF9781549.1"/>
    <property type="molecule type" value="Genomic_DNA"/>
</dbReference>
<feature type="region of interest" description="Disordered" evidence="1">
    <location>
        <begin position="328"/>
        <end position="353"/>
    </location>
</feature>
<evidence type="ECO:0000313" key="3">
    <source>
        <dbReference type="Proteomes" id="UP000736335"/>
    </source>
</evidence>
<gene>
    <name evidence="2" type="ORF">BJ322DRAFT_1220398</name>
</gene>
<dbReference type="Proteomes" id="UP000736335">
    <property type="component" value="Unassembled WGS sequence"/>
</dbReference>
<accession>A0A9P6L459</accession>
<dbReference type="OrthoDB" id="2843772at2759"/>
<keyword evidence="3" id="KW-1185">Reference proteome</keyword>
<evidence type="ECO:0000313" key="2">
    <source>
        <dbReference type="EMBL" id="KAF9781549.1"/>
    </source>
</evidence>
<evidence type="ECO:0000256" key="1">
    <source>
        <dbReference type="SAM" id="MobiDB-lite"/>
    </source>
</evidence>
<comment type="caution">
    <text evidence="2">The sequence shown here is derived from an EMBL/GenBank/DDBJ whole genome shotgun (WGS) entry which is preliminary data.</text>
</comment>